<comment type="caution">
    <text evidence="1">The sequence shown here is derived from an EMBL/GenBank/DDBJ whole genome shotgun (WGS) entry which is preliminary data.</text>
</comment>
<dbReference type="Proteomes" id="UP000799755">
    <property type="component" value="Unassembled WGS sequence"/>
</dbReference>
<protein>
    <submittedName>
        <fullName evidence="1">Uncharacterized protein</fullName>
    </submittedName>
</protein>
<evidence type="ECO:0000313" key="2">
    <source>
        <dbReference type="Proteomes" id="UP000799755"/>
    </source>
</evidence>
<gene>
    <name evidence="1" type="ORF">BDR25DRAFT_306469</name>
</gene>
<dbReference type="EMBL" id="MU003527">
    <property type="protein sequence ID" value="KAF2466025.1"/>
    <property type="molecule type" value="Genomic_DNA"/>
</dbReference>
<accession>A0ACB6QIQ8</accession>
<sequence>MDLAAVLSRAPQGTRLMEARILNPEALLPASSYSKHGQKTANRRSIAYHLLMLGVPIPEVIIRSRASRSTVYDIHQCLMKYGTITHPRTRRLGRPPRLTPADREALFNELVAHGWMYQDEMKWWLYAERGVLIN</sequence>
<keyword evidence="2" id="KW-1185">Reference proteome</keyword>
<name>A0ACB6QIQ8_9PLEO</name>
<proteinExistence type="predicted"/>
<organism evidence="1 2">
    <name type="scientific">Lindgomyces ingoldianus</name>
    <dbReference type="NCBI Taxonomy" id="673940"/>
    <lineage>
        <taxon>Eukaryota</taxon>
        <taxon>Fungi</taxon>
        <taxon>Dikarya</taxon>
        <taxon>Ascomycota</taxon>
        <taxon>Pezizomycotina</taxon>
        <taxon>Dothideomycetes</taxon>
        <taxon>Pleosporomycetidae</taxon>
        <taxon>Pleosporales</taxon>
        <taxon>Lindgomycetaceae</taxon>
        <taxon>Lindgomyces</taxon>
    </lineage>
</organism>
<evidence type="ECO:0000313" key="1">
    <source>
        <dbReference type="EMBL" id="KAF2466025.1"/>
    </source>
</evidence>
<reference evidence="1" key="1">
    <citation type="journal article" date="2020" name="Stud. Mycol.">
        <title>101 Dothideomycetes genomes: a test case for predicting lifestyles and emergence of pathogens.</title>
        <authorList>
            <person name="Haridas S."/>
            <person name="Albert R."/>
            <person name="Binder M."/>
            <person name="Bloem J."/>
            <person name="Labutti K."/>
            <person name="Salamov A."/>
            <person name="Andreopoulos B."/>
            <person name="Baker S."/>
            <person name="Barry K."/>
            <person name="Bills G."/>
            <person name="Bluhm B."/>
            <person name="Cannon C."/>
            <person name="Castanera R."/>
            <person name="Culley D."/>
            <person name="Daum C."/>
            <person name="Ezra D."/>
            <person name="Gonzalez J."/>
            <person name="Henrissat B."/>
            <person name="Kuo A."/>
            <person name="Liang C."/>
            <person name="Lipzen A."/>
            <person name="Lutzoni F."/>
            <person name="Magnuson J."/>
            <person name="Mondo S."/>
            <person name="Nolan M."/>
            <person name="Ohm R."/>
            <person name="Pangilinan J."/>
            <person name="Park H.-J."/>
            <person name="Ramirez L."/>
            <person name="Alfaro M."/>
            <person name="Sun H."/>
            <person name="Tritt A."/>
            <person name="Yoshinaga Y."/>
            <person name="Zwiers L.-H."/>
            <person name="Turgeon B."/>
            <person name="Goodwin S."/>
            <person name="Spatafora J."/>
            <person name="Crous P."/>
            <person name="Grigoriev I."/>
        </authorList>
    </citation>
    <scope>NUCLEOTIDE SEQUENCE</scope>
    <source>
        <strain evidence="1">ATCC 200398</strain>
    </source>
</reference>